<evidence type="ECO:0000313" key="1">
    <source>
        <dbReference type="EMBL" id="MED6212520.1"/>
    </source>
</evidence>
<proteinExistence type="predicted"/>
<name>A0ABU6YRE1_9FABA</name>
<protein>
    <submittedName>
        <fullName evidence="1">Uncharacterized protein</fullName>
    </submittedName>
</protein>
<evidence type="ECO:0000313" key="2">
    <source>
        <dbReference type="Proteomes" id="UP001341840"/>
    </source>
</evidence>
<organism evidence="1 2">
    <name type="scientific">Stylosanthes scabra</name>
    <dbReference type="NCBI Taxonomy" id="79078"/>
    <lineage>
        <taxon>Eukaryota</taxon>
        <taxon>Viridiplantae</taxon>
        <taxon>Streptophyta</taxon>
        <taxon>Embryophyta</taxon>
        <taxon>Tracheophyta</taxon>
        <taxon>Spermatophyta</taxon>
        <taxon>Magnoliopsida</taxon>
        <taxon>eudicotyledons</taxon>
        <taxon>Gunneridae</taxon>
        <taxon>Pentapetalae</taxon>
        <taxon>rosids</taxon>
        <taxon>fabids</taxon>
        <taxon>Fabales</taxon>
        <taxon>Fabaceae</taxon>
        <taxon>Papilionoideae</taxon>
        <taxon>50 kb inversion clade</taxon>
        <taxon>dalbergioids sensu lato</taxon>
        <taxon>Dalbergieae</taxon>
        <taxon>Pterocarpus clade</taxon>
        <taxon>Stylosanthes</taxon>
    </lineage>
</organism>
<keyword evidence="2" id="KW-1185">Reference proteome</keyword>
<dbReference type="Proteomes" id="UP001341840">
    <property type="component" value="Unassembled WGS sequence"/>
</dbReference>
<reference evidence="1 2" key="1">
    <citation type="journal article" date="2023" name="Plants (Basel)">
        <title>Bridging the Gap: Combining Genomics and Transcriptomics Approaches to Understand Stylosanthes scabra, an Orphan Legume from the Brazilian Caatinga.</title>
        <authorList>
            <person name="Ferreira-Neto J.R.C."/>
            <person name="da Silva M.D."/>
            <person name="Binneck E."/>
            <person name="de Melo N.F."/>
            <person name="da Silva R.H."/>
            <person name="de Melo A.L.T.M."/>
            <person name="Pandolfi V."/>
            <person name="Bustamante F.O."/>
            <person name="Brasileiro-Vidal A.C."/>
            <person name="Benko-Iseppon A.M."/>
        </authorList>
    </citation>
    <scope>NUCLEOTIDE SEQUENCE [LARGE SCALE GENOMIC DNA]</scope>
    <source>
        <tissue evidence="1">Leaves</tissue>
    </source>
</reference>
<dbReference type="EMBL" id="JASCZI010243013">
    <property type="protein sequence ID" value="MED6212520.1"/>
    <property type="molecule type" value="Genomic_DNA"/>
</dbReference>
<comment type="caution">
    <text evidence="1">The sequence shown here is derived from an EMBL/GenBank/DDBJ whole genome shotgun (WGS) entry which is preliminary data.</text>
</comment>
<accession>A0ABU6YRE1</accession>
<dbReference type="PANTHER" id="PTHR33702">
    <property type="entry name" value="BNAA09G40010D PROTEIN"/>
    <property type="match status" value="1"/>
</dbReference>
<dbReference type="PANTHER" id="PTHR33702:SF5">
    <property type="entry name" value="OS01G0308600 PROTEIN"/>
    <property type="match status" value="1"/>
</dbReference>
<gene>
    <name evidence="1" type="ORF">PIB30_084192</name>
</gene>
<sequence length="160" mass="18161">MEGISVSVSKGLKHCWNMRTGYHRLNGSGRRRRRIARAELGSKTRTRETRFWRWRIKVSPKIRIRRIPSPKKMLIWLRDAYVRMMLGLANSRIMTSSTGFGGPCSVGFGGAGFGPAKTKEYDEKVLVQIYKSFLMTHGQLIPSETARIASEISSRGRSSL</sequence>